<dbReference type="OrthoDB" id="747559at2759"/>
<dbReference type="Proteomes" id="UP000250235">
    <property type="component" value="Unassembled WGS sequence"/>
</dbReference>
<feature type="chain" id="PRO_5016454521" evidence="3">
    <location>
        <begin position="24"/>
        <end position="182"/>
    </location>
</feature>
<evidence type="ECO:0000256" key="2">
    <source>
        <dbReference type="SAM" id="MobiDB-lite"/>
    </source>
</evidence>
<gene>
    <name evidence="4" type="ORF">F511_03753</name>
</gene>
<name>A0A2Z7B691_9LAMI</name>
<sequence length="182" mass="19906">MRTGVLSTSVLLLFLGICTVVVAAGYPAEETQLFQVTGKVLCQDCSKGWNEWVNGAEPLKGAKVSVTCLDERSRIVQYASDLTDGAGDFVVNCHKYVNGKKLDPKNCFLRLVESPDPLCNIATNFAGGKTGLKLQRPAVVYRDTVKYVLGAFYYTTPMCDEPDTSILDDDQDDSKDGEQGNY</sequence>
<dbReference type="PANTHER" id="PTHR33470">
    <property type="entry name" value="OS01G0164075 PROTEIN"/>
    <property type="match status" value="1"/>
</dbReference>
<feature type="signal peptide" evidence="3">
    <location>
        <begin position="1"/>
        <end position="23"/>
    </location>
</feature>
<keyword evidence="1 3" id="KW-0732">Signal</keyword>
<dbReference type="Pfam" id="PF01190">
    <property type="entry name" value="Pollen_Ole_e_1"/>
    <property type="match status" value="1"/>
</dbReference>
<evidence type="ECO:0000313" key="5">
    <source>
        <dbReference type="Proteomes" id="UP000250235"/>
    </source>
</evidence>
<organism evidence="4 5">
    <name type="scientific">Dorcoceras hygrometricum</name>
    <dbReference type="NCBI Taxonomy" id="472368"/>
    <lineage>
        <taxon>Eukaryota</taxon>
        <taxon>Viridiplantae</taxon>
        <taxon>Streptophyta</taxon>
        <taxon>Embryophyta</taxon>
        <taxon>Tracheophyta</taxon>
        <taxon>Spermatophyta</taxon>
        <taxon>Magnoliopsida</taxon>
        <taxon>eudicotyledons</taxon>
        <taxon>Gunneridae</taxon>
        <taxon>Pentapetalae</taxon>
        <taxon>asterids</taxon>
        <taxon>lamiids</taxon>
        <taxon>Lamiales</taxon>
        <taxon>Gesneriaceae</taxon>
        <taxon>Didymocarpoideae</taxon>
        <taxon>Trichosporeae</taxon>
        <taxon>Loxocarpinae</taxon>
        <taxon>Dorcoceras</taxon>
    </lineage>
</organism>
<keyword evidence="5" id="KW-1185">Reference proteome</keyword>
<feature type="compositionally biased region" description="Acidic residues" evidence="2">
    <location>
        <begin position="163"/>
        <end position="173"/>
    </location>
</feature>
<dbReference type="PANTHER" id="PTHR33470:SF29">
    <property type="entry name" value="POLLEN OLE E 1 ALLERGEN AND EXTENSIN FAMILY PROTEIN"/>
    <property type="match status" value="1"/>
</dbReference>
<proteinExistence type="predicted"/>
<accession>A0A2Z7B691</accession>
<dbReference type="GO" id="GO:0071944">
    <property type="term" value="C:cell periphery"/>
    <property type="evidence" value="ECO:0007669"/>
    <property type="project" value="TreeGrafter"/>
</dbReference>
<protein>
    <submittedName>
        <fullName evidence="4">Pistil-specific extensin-like protein</fullName>
    </submittedName>
</protein>
<reference evidence="4 5" key="1">
    <citation type="journal article" date="2015" name="Proc. Natl. Acad. Sci. U.S.A.">
        <title>The resurrection genome of Boea hygrometrica: A blueprint for survival of dehydration.</title>
        <authorList>
            <person name="Xiao L."/>
            <person name="Yang G."/>
            <person name="Zhang L."/>
            <person name="Yang X."/>
            <person name="Zhao S."/>
            <person name="Ji Z."/>
            <person name="Zhou Q."/>
            <person name="Hu M."/>
            <person name="Wang Y."/>
            <person name="Chen M."/>
            <person name="Xu Y."/>
            <person name="Jin H."/>
            <person name="Xiao X."/>
            <person name="Hu G."/>
            <person name="Bao F."/>
            <person name="Hu Y."/>
            <person name="Wan P."/>
            <person name="Li L."/>
            <person name="Deng X."/>
            <person name="Kuang T."/>
            <person name="Xiang C."/>
            <person name="Zhu J.K."/>
            <person name="Oliver M.J."/>
            <person name="He Y."/>
        </authorList>
    </citation>
    <scope>NUCLEOTIDE SEQUENCE [LARGE SCALE GENOMIC DNA]</scope>
    <source>
        <strain evidence="5">cv. XS01</strain>
    </source>
</reference>
<evidence type="ECO:0000256" key="1">
    <source>
        <dbReference type="ARBA" id="ARBA00022729"/>
    </source>
</evidence>
<dbReference type="EMBL" id="KV009368">
    <property type="protein sequence ID" value="KZV29468.1"/>
    <property type="molecule type" value="Genomic_DNA"/>
</dbReference>
<evidence type="ECO:0000313" key="4">
    <source>
        <dbReference type="EMBL" id="KZV29468.1"/>
    </source>
</evidence>
<feature type="region of interest" description="Disordered" evidence="2">
    <location>
        <begin position="163"/>
        <end position="182"/>
    </location>
</feature>
<dbReference type="AlphaFoldDB" id="A0A2Z7B691"/>
<evidence type="ECO:0000256" key="3">
    <source>
        <dbReference type="SAM" id="SignalP"/>
    </source>
</evidence>